<evidence type="ECO:0000256" key="4">
    <source>
        <dbReference type="ARBA" id="ARBA00022448"/>
    </source>
</evidence>
<keyword evidence="4" id="KW-0813">Transport</keyword>
<dbReference type="Gene3D" id="1.10.287.130">
    <property type="match status" value="1"/>
</dbReference>
<dbReference type="GO" id="GO:0005524">
    <property type="term" value="F:ATP binding"/>
    <property type="evidence" value="ECO:0007669"/>
    <property type="project" value="UniProtKB-KW"/>
</dbReference>
<comment type="catalytic activity">
    <reaction evidence="1">
        <text>ATP + protein L-histidine = ADP + protein N-phospho-L-histidine.</text>
        <dbReference type="EC" id="2.7.13.3"/>
    </reaction>
</comment>
<dbReference type="NCBIfam" id="TIGR02966">
    <property type="entry name" value="phoR_proteo"/>
    <property type="match status" value="1"/>
</dbReference>
<feature type="transmembrane region" description="Helical" evidence="16">
    <location>
        <begin position="12"/>
        <end position="42"/>
    </location>
</feature>
<dbReference type="EC" id="2.7.13.3" evidence="3"/>
<dbReference type="InterPro" id="IPR004358">
    <property type="entry name" value="Sig_transdc_His_kin-like_C"/>
</dbReference>
<dbReference type="SUPFAM" id="SSF47384">
    <property type="entry name" value="Homodimeric domain of signal transducing histidine kinase"/>
    <property type="match status" value="1"/>
</dbReference>
<dbReference type="InterPro" id="IPR014310">
    <property type="entry name" value="Sig_transdc_His_kinase_PhoR"/>
</dbReference>
<feature type="domain" description="Histidine kinase" evidence="17">
    <location>
        <begin position="209"/>
        <end position="423"/>
    </location>
</feature>
<dbReference type="InterPro" id="IPR036097">
    <property type="entry name" value="HisK_dim/P_sf"/>
</dbReference>
<dbReference type="PANTHER" id="PTHR45453:SF1">
    <property type="entry name" value="PHOSPHATE REGULON SENSOR PROTEIN PHOR"/>
    <property type="match status" value="1"/>
</dbReference>
<dbReference type="InterPro" id="IPR003661">
    <property type="entry name" value="HisK_dim/P_dom"/>
</dbReference>
<dbReference type="PROSITE" id="PS50109">
    <property type="entry name" value="HIS_KIN"/>
    <property type="match status" value="1"/>
</dbReference>
<dbReference type="SUPFAM" id="SSF55874">
    <property type="entry name" value="ATPase domain of HSP90 chaperone/DNA topoisomerase II/histidine kinase"/>
    <property type="match status" value="1"/>
</dbReference>
<evidence type="ECO:0000256" key="14">
    <source>
        <dbReference type="ARBA" id="ARBA00023136"/>
    </source>
</evidence>
<dbReference type="KEGG" id="mech:Q9L42_005140"/>
<reference evidence="18 19" key="1">
    <citation type="journal article" date="2024" name="Microbiology">
        <title>Methylomarinum rosea sp. nov., a novel halophilic methanotrophic bacterium from the hypersaline Lake Elton.</title>
        <authorList>
            <person name="Suleimanov R.Z."/>
            <person name="Oshkin I.Y."/>
            <person name="Danilova O.V."/>
            <person name="Suzina N.E."/>
            <person name="Dedysh S.N."/>
        </authorList>
    </citation>
    <scope>NUCLEOTIDE SEQUENCE [LARGE SCALE GENOMIC DNA]</scope>
    <source>
        <strain evidence="18 19">Ch1-1</strain>
    </source>
</reference>
<dbReference type="Gene3D" id="3.30.565.10">
    <property type="entry name" value="Histidine kinase-like ATPase, C-terminal domain"/>
    <property type="match status" value="1"/>
</dbReference>
<dbReference type="GO" id="GO:0005886">
    <property type="term" value="C:plasma membrane"/>
    <property type="evidence" value="ECO:0007669"/>
    <property type="project" value="UniProtKB-SubCell"/>
</dbReference>
<evidence type="ECO:0000256" key="1">
    <source>
        <dbReference type="ARBA" id="ARBA00000085"/>
    </source>
</evidence>
<keyword evidence="13" id="KW-0902">Two-component regulatory system</keyword>
<dbReference type="InterPro" id="IPR003594">
    <property type="entry name" value="HATPase_dom"/>
</dbReference>
<dbReference type="Pfam" id="PF11808">
    <property type="entry name" value="PhoR"/>
    <property type="match status" value="1"/>
</dbReference>
<evidence type="ECO:0000256" key="7">
    <source>
        <dbReference type="ARBA" id="ARBA00022679"/>
    </source>
</evidence>
<dbReference type="Gene3D" id="3.30.450.20">
    <property type="entry name" value="PAS domain"/>
    <property type="match status" value="1"/>
</dbReference>
<evidence type="ECO:0000256" key="15">
    <source>
        <dbReference type="SAM" id="Coils"/>
    </source>
</evidence>
<evidence type="ECO:0000256" key="13">
    <source>
        <dbReference type="ARBA" id="ARBA00023012"/>
    </source>
</evidence>
<dbReference type="RefSeq" id="WP_349432161.1">
    <property type="nucleotide sequence ID" value="NZ_CP157743.1"/>
</dbReference>
<keyword evidence="10 18" id="KW-0418">Kinase</keyword>
<evidence type="ECO:0000256" key="3">
    <source>
        <dbReference type="ARBA" id="ARBA00012438"/>
    </source>
</evidence>
<evidence type="ECO:0000256" key="10">
    <source>
        <dbReference type="ARBA" id="ARBA00022777"/>
    </source>
</evidence>
<keyword evidence="6" id="KW-0597">Phosphoprotein</keyword>
<keyword evidence="7 18" id="KW-0808">Transferase</keyword>
<evidence type="ECO:0000256" key="5">
    <source>
        <dbReference type="ARBA" id="ARBA00022475"/>
    </source>
</evidence>
<keyword evidence="12 16" id="KW-1133">Transmembrane helix</keyword>
<proteinExistence type="predicted"/>
<evidence type="ECO:0000256" key="6">
    <source>
        <dbReference type="ARBA" id="ARBA00022553"/>
    </source>
</evidence>
<gene>
    <name evidence="18" type="primary">phoR</name>
    <name evidence="18" type="ORF">Q9L42_005140</name>
</gene>
<comment type="subcellular location">
    <subcellularLocation>
        <location evidence="2">Cell membrane</location>
    </subcellularLocation>
</comment>
<dbReference type="SMART" id="SM00387">
    <property type="entry name" value="HATPase_c"/>
    <property type="match status" value="1"/>
</dbReference>
<keyword evidence="19" id="KW-1185">Reference proteome</keyword>
<dbReference type="PANTHER" id="PTHR45453">
    <property type="entry name" value="PHOSPHATE REGULON SENSOR PROTEIN PHOR"/>
    <property type="match status" value="1"/>
</dbReference>
<evidence type="ECO:0000256" key="16">
    <source>
        <dbReference type="SAM" id="Phobius"/>
    </source>
</evidence>
<sequence>MGRWWWRETYIVALLFIAALILSFFIGHFVELLLLLTIYLLVRQTLLISALERWLRRGAIGDNLKAKGIWEDIYYHLYKIKKNEKKRKKKLSKMIDQFRKSTNALPDAAVVLGKHAEIEWINKAAREVLGLKKSDKGQRIDNLIRSPLFSQFLNADDYTQKISIPSPVIDSIILQITVVPYGAGLRLLVAQDITQLKNMERMRKDFVANVSHELRTPLTVLKGYLETLQEMEEERSKYARSFQQMYAQTERMQFLVDDLLLLTRLETTDKHVECVDIPSLLSQICHEGDIIENSARRIELVFGTDKKLMGDPQELRSAFTNLVVNALKYSPEDSVVKVRWNAAADGGACLEVEDQGEGIASSDIPRVTERFYRVDVKRSRKLSGTGLGLAIVKHVLVRHDAKLEIHSELGAGSCFRCVFPAKQVC</sequence>
<dbReference type="FunFam" id="3.30.565.10:FF:000006">
    <property type="entry name" value="Sensor histidine kinase WalK"/>
    <property type="match status" value="1"/>
</dbReference>
<dbReference type="SMART" id="SM00388">
    <property type="entry name" value="HisKA"/>
    <property type="match status" value="1"/>
</dbReference>
<keyword evidence="15" id="KW-0175">Coiled coil</keyword>
<dbReference type="FunFam" id="1.10.287.130:FF:000001">
    <property type="entry name" value="Two-component sensor histidine kinase"/>
    <property type="match status" value="1"/>
</dbReference>
<keyword evidence="14 16" id="KW-0472">Membrane</keyword>
<keyword evidence="11" id="KW-0067">ATP-binding</keyword>
<dbReference type="AlphaFoldDB" id="A0AAU7NX67"/>
<organism evidence="18 19">
    <name type="scientific">Methylomarinum roseum</name>
    <dbReference type="NCBI Taxonomy" id="3067653"/>
    <lineage>
        <taxon>Bacteria</taxon>
        <taxon>Pseudomonadati</taxon>
        <taxon>Pseudomonadota</taxon>
        <taxon>Gammaproteobacteria</taxon>
        <taxon>Methylococcales</taxon>
        <taxon>Methylococcaceae</taxon>
        <taxon>Methylomarinum</taxon>
    </lineage>
</organism>
<dbReference type="InterPro" id="IPR036890">
    <property type="entry name" value="HATPase_C_sf"/>
</dbReference>
<dbReference type="PRINTS" id="PR00344">
    <property type="entry name" value="BCTRLSENSOR"/>
</dbReference>
<dbReference type="Pfam" id="PF00512">
    <property type="entry name" value="HisKA"/>
    <property type="match status" value="1"/>
</dbReference>
<evidence type="ECO:0000259" key="17">
    <source>
        <dbReference type="PROSITE" id="PS50109"/>
    </source>
</evidence>
<dbReference type="CDD" id="cd00082">
    <property type="entry name" value="HisKA"/>
    <property type="match status" value="1"/>
</dbReference>
<evidence type="ECO:0000256" key="12">
    <source>
        <dbReference type="ARBA" id="ARBA00022989"/>
    </source>
</evidence>
<dbReference type="GO" id="GO:0000155">
    <property type="term" value="F:phosphorelay sensor kinase activity"/>
    <property type="evidence" value="ECO:0007669"/>
    <property type="project" value="InterPro"/>
</dbReference>
<dbReference type="InterPro" id="IPR021766">
    <property type="entry name" value="PhoR_N"/>
</dbReference>
<keyword evidence="8 16" id="KW-0812">Transmembrane</keyword>
<dbReference type="GO" id="GO:0016036">
    <property type="term" value="P:cellular response to phosphate starvation"/>
    <property type="evidence" value="ECO:0007669"/>
    <property type="project" value="TreeGrafter"/>
</dbReference>
<evidence type="ECO:0000256" key="2">
    <source>
        <dbReference type="ARBA" id="ARBA00004236"/>
    </source>
</evidence>
<dbReference type="Proteomes" id="UP001225378">
    <property type="component" value="Chromosome"/>
</dbReference>
<name>A0AAU7NX67_9GAMM</name>
<evidence type="ECO:0000313" key="18">
    <source>
        <dbReference type="EMBL" id="XBS21512.1"/>
    </source>
</evidence>
<keyword evidence="9" id="KW-0547">Nucleotide-binding</keyword>
<dbReference type="InterPro" id="IPR005467">
    <property type="entry name" value="His_kinase_dom"/>
</dbReference>
<evidence type="ECO:0000256" key="9">
    <source>
        <dbReference type="ARBA" id="ARBA00022741"/>
    </source>
</evidence>
<evidence type="ECO:0000256" key="11">
    <source>
        <dbReference type="ARBA" id="ARBA00022840"/>
    </source>
</evidence>
<evidence type="ECO:0000256" key="8">
    <source>
        <dbReference type="ARBA" id="ARBA00022692"/>
    </source>
</evidence>
<keyword evidence="5" id="KW-1003">Cell membrane</keyword>
<feature type="coiled-coil region" evidence="15">
    <location>
        <begin position="221"/>
        <end position="248"/>
    </location>
</feature>
<dbReference type="InterPro" id="IPR050351">
    <property type="entry name" value="BphY/WalK/GraS-like"/>
</dbReference>
<dbReference type="GO" id="GO:0004721">
    <property type="term" value="F:phosphoprotein phosphatase activity"/>
    <property type="evidence" value="ECO:0007669"/>
    <property type="project" value="InterPro"/>
</dbReference>
<accession>A0AAU7NX67</accession>
<dbReference type="EMBL" id="CP157743">
    <property type="protein sequence ID" value="XBS21512.1"/>
    <property type="molecule type" value="Genomic_DNA"/>
</dbReference>
<dbReference type="Pfam" id="PF02518">
    <property type="entry name" value="HATPase_c"/>
    <property type="match status" value="1"/>
</dbReference>
<evidence type="ECO:0000313" key="19">
    <source>
        <dbReference type="Proteomes" id="UP001225378"/>
    </source>
</evidence>
<protein>
    <recommendedName>
        <fullName evidence="3">histidine kinase</fullName>
        <ecNumber evidence="3">2.7.13.3</ecNumber>
    </recommendedName>
</protein>